<dbReference type="Proteomes" id="UP001241758">
    <property type="component" value="Unassembled WGS sequence"/>
</dbReference>
<organism evidence="1 2">
    <name type="scientific">Actinoplanes sandaracinus</name>
    <dbReference type="NCBI Taxonomy" id="3045177"/>
    <lineage>
        <taxon>Bacteria</taxon>
        <taxon>Bacillati</taxon>
        <taxon>Actinomycetota</taxon>
        <taxon>Actinomycetes</taxon>
        <taxon>Micromonosporales</taxon>
        <taxon>Micromonosporaceae</taxon>
        <taxon>Actinoplanes</taxon>
    </lineage>
</organism>
<accession>A0ABT6WE49</accession>
<evidence type="ECO:0000313" key="2">
    <source>
        <dbReference type="Proteomes" id="UP001241758"/>
    </source>
</evidence>
<protein>
    <submittedName>
        <fullName evidence="1">Uncharacterized protein</fullName>
    </submittedName>
</protein>
<evidence type="ECO:0000313" key="1">
    <source>
        <dbReference type="EMBL" id="MDI6098001.1"/>
    </source>
</evidence>
<name>A0ABT6WE49_9ACTN</name>
<sequence length="81" mass="8926">MTSVAVSMRWLLDDVFSEFDDDESLSRMAGVVVSDGRGMRPPPSEPGTWAALDAGLRHEWLRLALGRDRFGKVPDRPPGSV</sequence>
<proteinExistence type="predicted"/>
<reference evidence="1 2" key="1">
    <citation type="submission" date="2023-05" db="EMBL/GenBank/DDBJ databases">
        <title>Actinoplanes sp. NEAU-A12 genome sequencing.</title>
        <authorList>
            <person name="Wang Z.-S."/>
        </authorList>
    </citation>
    <scope>NUCLEOTIDE SEQUENCE [LARGE SCALE GENOMIC DNA]</scope>
    <source>
        <strain evidence="1 2">NEAU-A12</strain>
    </source>
</reference>
<gene>
    <name evidence="1" type="ORF">QLQ12_05220</name>
</gene>
<keyword evidence="2" id="KW-1185">Reference proteome</keyword>
<dbReference type="EMBL" id="JASCTH010000003">
    <property type="protein sequence ID" value="MDI6098001.1"/>
    <property type="molecule type" value="Genomic_DNA"/>
</dbReference>
<dbReference type="RefSeq" id="WP_282757473.1">
    <property type="nucleotide sequence ID" value="NZ_JASCTH010000003.1"/>
</dbReference>
<comment type="caution">
    <text evidence="1">The sequence shown here is derived from an EMBL/GenBank/DDBJ whole genome shotgun (WGS) entry which is preliminary data.</text>
</comment>